<comment type="subunit">
    <text evidence="9">Forms a complex with SecF. Part of the essential Sec protein translocation apparatus which comprises SecA, SecYEG and auxiliary proteins SecDF. Other proteins may also be involved.</text>
</comment>
<dbReference type="InterPro" id="IPR005791">
    <property type="entry name" value="SecD"/>
</dbReference>
<protein>
    <recommendedName>
        <fullName evidence="9">Protein translocase subunit SecD</fullName>
    </recommendedName>
</protein>
<keyword evidence="15" id="KW-1185">Reference proteome</keyword>
<dbReference type="AlphaFoldDB" id="A0A3N4Z905"/>
<feature type="transmembrane region" description="Helical" evidence="9">
    <location>
        <begin position="432"/>
        <end position="452"/>
    </location>
</feature>
<dbReference type="GO" id="GO:0005886">
    <property type="term" value="C:plasma membrane"/>
    <property type="evidence" value="ECO:0007669"/>
    <property type="project" value="UniProtKB-SubCell"/>
</dbReference>
<evidence type="ECO:0000256" key="9">
    <source>
        <dbReference type="HAMAP-Rule" id="MF_01463"/>
    </source>
</evidence>
<feature type="transmembrane region" description="Helical" evidence="9">
    <location>
        <begin position="562"/>
        <end position="581"/>
    </location>
</feature>
<evidence type="ECO:0000259" key="13">
    <source>
        <dbReference type="Pfam" id="PF22599"/>
    </source>
</evidence>
<evidence type="ECO:0000259" key="11">
    <source>
        <dbReference type="Pfam" id="PF02355"/>
    </source>
</evidence>
<dbReference type="Gene3D" id="3.30.70.3220">
    <property type="match status" value="1"/>
</dbReference>
<evidence type="ECO:0000256" key="1">
    <source>
        <dbReference type="ARBA" id="ARBA00004651"/>
    </source>
</evidence>
<dbReference type="SUPFAM" id="SSF82866">
    <property type="entry name" value="Multidrug efflux transporter AcrB transmembrane domain"/>
    <property type="match status" value="1"/>
</dbReference>
<dbReference type="GO" id="GO:0015450">
    <property type="term" value="F:protein-transporting ATPase activity"/>
    <property type="evidence" value="ECO:0007669"/>
    <property type="project" value="InterPro"/>
</dbReference>
<reference evidence="14 15" key="1">
    <citation type="submission" date="2018-11" db="EMBL/GenBank/DDBJ databases">
        <title>Sequencing the genomes of 1000 actinobacteria strains.</title>
        <authorList>
            <person name="Klenk H.-P."/>
        </authorList>
    </citation>
    <scope>NUCLEOTIDE SEQUENCE [LARGE SCALE GENOMIC DNA]</scope>
    <source>
        <strain evidence="14 15">DSM 14418</strain>
    </source>
</reference>
<feature type="transmembrane region" description="Helical" evidence="9">
    <location>
        <begin position="538"/>
        <end position="556"/>
    </location>
</feature>
<feature type="compositionally biased region" description="Low complexity" evidence="10">
    <location>
        <begin position="649"/>
        <end position="688"/>
    </location>
</feature>
<feature type="region of interest" description="Disordered" evidence="10">
    <location>
        <begin position="625"/>
        <end position="766"/>
    </location>
</feature>
<comment type="caution">
    <text evidence="14">The sequence shown here is derived from an EMBL/GenBank/DDBJ whole genome shotgun (WGS) entry which is preliminary data.</text>
</comment>
<feature type="compositionally biased region" description="Basic and acidic residues" evidence="10">
    <location>
        <begin position="693"/>
        <end position="718"/>
    </location>
</feature>
<keyword evidence="3 9" id="KW-1003">Cell membrane</keyword>
<feature type="compositionally biased region" description="Low complexity" evidence="10">
    <location>
        <begin position="627"/>
        <end position="641"/>
    </location>
</feature>
<dbReference type="InterPro" id="IPR054384">
    <property type="entry name" value="SecDF_P1_head"/>
</dbReference>
<feature type="compositionally biased region" description="Low complexity" evidence="10">
    <location>
        <begin position="203"/>
        <end position="237"/>
    </location>
</feature>
<evidence type="ECO:0000256" key="3">
    <source>
        <dbReference type="ARBA" id="ARBA00022475"/>
    </source>
</evidence>
<feature type="domain" description="Protein export membrane protein SecD/SecF C-terminal" evidence="11">
    <location>
        <begin position="414"/>
        <end position="589"/>
    </location>
</feature>
<dbReference type="Pfam" id="PF22599">
    <property type="entry name" value="SecDF_P1_head"/>
    <property type="match status" value="1"/>
</dbReference>
<dbReference type="Pfam" id="PF02355">
    <property type="entry name" value="SecD_SecF_C"/>
    <property type="match status" value="1"/>
</dbReference>
<comment type="function">
    <text evidence="9">Part of the Sec protein translocase complex. Interacts with the SecYEG preprotein conducting channel. SecDF uses the proton motive force (PMF) to complete protein translocation after the ATP-dependent function of SecA.</text>
</comment>
<dbReference type="RefSeq" id="WP_246006158.1">
    <property type="nucleotide sequence ID" value="NZ_RKRA01000001.1"/>
</dbReference>
<dbReference type="GO" id="GO:0043952">
    <property type="term" value="P:protein transport by the Sec complex"/>
    <property type="evidence" value="ECO:0007669"/>
    <property type="project" value="UniProtKB-UniRule"/>
</dbReference>
<evidence type="ECO:0000256" key="7">
    <source>
        <dbReference type="ARBA" id="ARBA00023010"/>
    </source>
</evidence>
<comment type="caution">
    <text evidence="9">Lacks conserved residue(s) required for the propagation of feature annotation.</text>
</comment>
<proteinExistence type="inferred from homology"/>
<accession>A0A3N4Z905</accession>
<dbReference type="GO" id="GO:0065002">
    <property type="term" value="P:intracellular protein transmembrane transport"/>
    <property type="evidence" value="ECO:0007669"/>
    <property type="project" value="UniProtKB-UniRule"/>
</dbReference>
<evidence type="ECO:0000256" key="10">
    <source>
        <dbReference type="SAM" id="MobiDB-lite"/>
    </source>
</evidence>
<keyword evidence="6 9" id="KW-1133">Transmembrane helix</keyword>
<feature type="transmembrane region" description="Helical" evidence="9">
    <location>
        <begin position="487"/>
        <end position="510"/>
    </location>
</feature>
<evidence type="ECO:0000313" key="15">
    <source>
        <dbReference type="Proteomes" id="UP000280726"/>
    </source>
</evidence>
<keyword evidence="5 9" id="KW-0653">Protein transport</keyword>
<comment type="similarity">
    <text evidence="9">Belongs to the SecD/SecF family. SecD subfamily.</text>
</comment>
<feature type="domain" description="Protein translocase subunit SecDF P1" evidence="12">
    <location>
        <begin position="75"/>
        <end position="131"/>
    </location>
</feature>
<feature type="compositionally biased region" description="Polar residues" evidence="10">
    <location>
        <begin position="181"/>
        <end position="202"/>
    </location>
</feature>
<evidence type="ECO:0000256" key="5">
    <source>
        <dbReference type="ARBA" id="ARBA00022927"/>
    </source>
</evidence>
<evidence type="ECO:0000256" key="4">
    <source>
        <dbReference type="ARBA" id="ARBA00022692"/>
    </source>
</evidence>
<feature type="transmembrane region" description="Helical" evidence="9">
    <location>
        <begin position="459"/>
        <end position="481"/>
    </location>
</feature>
<dbReference type="InterPro" id="IPR048631">
    <property type="entry name" value="SecD_1st"/>
</dbReference>
<dbReference type="Pfam" id="PF21760">
    <property type="entry name" value="SecD_1st"/>
    <property type="match status" value="1"/>
</dbReference>
<dbReference type="Gene3D" id="3.30.1360.200">
    <property type="match status" value="1"/>
</dbReference>
<feature type="region of interest" description="Disordered" evidence="10">
    <location>
        <begin position="147"/>
        <end position="259"/>
    </location>
</feature>
<dbReference type="GO" id="GO:0006605">
    <property type="term" value="P:protein targeting"/>
    <property type="evidence" value="ECO:0007669"/>
    <property type="project" value="UniProtKB-UniRule"/>
</dbReference>
<keyword evidence="7 9" id="KW-0811">Translocation</keyword>
<organism evidence="14 15">
    <name type="scientific">Georgenia muralis</name>
    <dbReference type="NCBI Taxonomy" id="154117"/>
    <lineage>
        <taxon>Bacteria</taxon>
        <taxon>Bacillati</taxon>
        <taxon>Actinomycetota</taxon>
        <taxon>Actinomycetes</taxon>
        <taxon>Micrococcales</taxon>
        <taxon>Bogoriellaceae</taxon>
        <taxon>Georgenia</taxon>
    </lineage>
</organism>
<dbReference type="InterPro" id="IPR022813">
    <property type="entry name" value="SecD/SecF_arch_bac"/>
</dbReference>
<comment type="subcellular location">
    <subcellularLocation>
        <location evidence="1 9">Cell membrane</location>
        <topology evidence="1 9">Multi-pass membrane protein</topology>
    </subcellularLocation>
</comment>
<sequence>MAQRPKKNRPGRSLGLLALLVLLLTGSLVAGVQLTGDEEDGASFAPRLALDLEGGTQLILTPTTTDGSEVTEEDITQAIEIIRQRVDASGVTEAEITSQGGQNIVVALPGTPSQETLDLVRRSAQLRFRPVLTLAGPGTIDPVAFEESQQPAEEPTDAAAEQLTDGQTEAPADAAGEQPTDAATEQPTDAATEQPTDAATEQPTDAATEQPTDAATEEPTAPPTQEEIEAAARAASDADGDGQLSADPATEPTSSSDLAWITEQVSYDFYTTDCTDPANLTGGVEDDPAAPLVACSDDGATKFILGPTALEGTNVDSATSGMGVNQQGVSTGQWVVSLEMDGEGADVFAEFSQRLLDLPEPQNQFGIVLDGLVISNAVMQNAIFDGRAQISGDFTRETAASLANQLNFGSLPLDFTVQSEDQISATLGSEQLQRGVLAGLIGAGLVILYMFWQYRGLGLVSVASLLIAALLTYLVITILSWTVGYRLSLPGVVGMIVAVGITADSFIVYFERIRDEVREGRLLVDAVEHGWARARRTILASDAVNFLAALVLYYLAVGGVRGFAFTLGLTTLIDLLVVMLFTHPLMRVLIRTQFFGQGHRLSGLDPVRLGASSVTYRGRGRFDRAARPATAARPAERTLVGAGVGAGSTGSAAGGEPRSAGTGSAGTTTPTASSRSAAGAGVVPPASATGATHDVDGAHDDELYAPDGRRLTIAERRAAARARAAAREGTGSEDTRPDTGVPPDAGPPTDLPGTGTDTRTTEGGER</sequence>
<dbReference type="NCBIfam" id="TIGR00916">
    <property type="entry name" value="2A0604s01"/>
    <property type="match status" value="1"/>
</dbReference>
<dbReference type="EMBL" id="RKRA01000001">
    <property type="protein sequence ID" value="RPF28504.1"/>
    <property type="molecule type" value="Genomic_DNA"/>
</dbReference>
<feature type="domain" description="SecDF P1 head subdomain" evidence="13">
    <location>
        <begin position="300"/>
        <end position="412"/>
    </location>
</feature>
<evidence type="ECO:0000256" key="8">
    <source>
        <dbReference type="ARBA" id="ARBA00023136"/>
    </source>
</evidence>
<evidence type="ECO:0000256" key="6">
    <source>
        <dbReference type="ARBA" id="ARBA00022989"/>
    </source>
</evidence>
<dbReference type="PANTHER" id="PTHR30081">
    <property type="entry name" value="PROTEIN-EXPORT MEMBRANE PROTEIN SEC"/>
    <property type="match status" value="1"/>
</dbReference>
<keyword evidence="4 9" id="KW-0812">Transmembrane</keyword>
<dbReference type="PANTHER" id="PTHR30081:SF1">
    <property type="entry name" value="PROTEIN TRANSLOCASE SUBUNIT SECD"/>
    <property type="match status" value="1"/>
</dbReference>
<gene>
    <name evidence="9" type="primary">secD</name>
    <name evidence="14" type="ORF">EDD32_3031</name>
</gene>
<dbReference type="InterPro" id="IPR055344">
    <property type="entry name" value="SecD_SecF_C_bact"/>
</dbReference>
<keyword evidence="2 9" id="KW-0813">Transport</keyword>
<evidence type="ECO:0000256" key="2">
    <source>
        <dbReference type="ARBA" id="ARBA00022448"/>
    </source>
</evidence>
<dbReference type="Proteomes" id="UP000280726">
    <property type="component" value="Unassembled WGS sequence"/>
</dbReference>
<dbReference type="HAMAP" id="MF_01463_B">
    <property type="entry name" value="SecD_B"/>
    <property type="match status" value="1"/>
</dbReference>
<keyword evidence="8 9" id="KW-0472">Membrane</keyword>
<name>A0A3N4Z905_9MICO</name>
<evidence type="ECO:0000259" key="12">
    <source>
        <dbReference type="Pfam" id="PF21760"/>
    </source>
</evidence>
<dbReference type="InterPro" id="IPR048634">
    <property type="entry name" value="SecD_SecF_C"/>
</dbReference>
<evidence type="ECO:0000313" key="14">
    <source>
        <dbReference type="EMBL" id="RPF28504.1"/>
    </source>
</evidence>
<dbReference type="NCBIfam" id="TIGR01129">
    <property type="entry name" value="secD"/>
    <property type="match status" value="1"/>
</dbReference>